<evidence type="ECO:0000259" key="6">
    <source>
        <dbReference type="Pfam" id="PF07282"/>
    </source>
</evidence>
<evidence type="ECO:0000313" key="7">
    <source>
        <dbReference type="EMBL" id="MBS3062164.1"/>
    </source>
</evidence>
<comment type="similarity">
    <text evidence="1">In the C-terminal section; belongs to the transposase 35 family.</text>
</comment>
<accession>A0A8T4L6H5</accession>
<evidence type="ECO:0000256" key="1">
    <source>
        <dbReference type="ARBA" id="ARBA00008761"/>
    </source>
</evidence>
<comment type="caution">
    <text evidence="7">The sequence shown here is derived from an EMBL/GenBank/DDBJ whole genome shotgun (WGS) entry which is preliminary data.</text>
</comment>
<reference evidence="7" key="2">
    <citation type="submission" date="2021-05" db="EMBL/GenBank/DDBJ databases">
        <title>Protein family content uncovers lineage relationships and bacterial pathway maintenance mechanisms in DPANN archaea.</title>
        <authorList>
            <person name="Castelle C.J."/>
            <person name="Meheust R."/>
            <person name="Jaffe A.L."/>
            <person name="Seitz K."/>
            <person name="Gong X."/>
            <person name="Baker B.J."/>
            <person name="Banfield J.F."/>
        </authorList>
    </citation>
    <scope>NUCLEOTIDE SEQUENCE</scope>
    <source>
        <strain evidence="7">RIFCSPLOWO2_01_FULL_AR10_48_17</strain>
    </source>
</reference>
<sequence length="376" mass="42952">MLHRAIKIRLGYDKRLVDTIYTYNSACNFVLQTAFNAKTYNKTRVHHLTYKKVREMFPALKSNLVCAARNQACAMLKRQKLKCLPIVKKAGSIRYVTFTFTPQFKKGVISLSTIYGRVKVPIRVPLYFHQYIHWVITFATLSFKQGHLFLHLNAKKESPSKLPPKNLVGIDRGIINPLVTSTGQFFNSRKLRNVKARYQWLKKCLQSKGTRSAKRHLKRLSGREKRFVTDVNHCLSKRLVQSEADTFVLEKLHIKPAKSNGPLFNTLLGGWSFGQLLNFLRYKSEGVRKNVLLVPSKYTSQECSICGYVEKSNRKGALFRCKKCLHSLNADLNAARNIAQRGKTLLSRLRVDQPIVAQPITIGATSFAVKPSTYPY</sequence>
<feature type="domain" description="Cas12f1-like TNB" evidence="6">
    <location>
        <begin position="273"/>
        <end position="338"/>
    </location>
</feature>
<evidence type="ECO:0000313" key="8">
    <source>
        <dbReference type="Proteomes" id="UP000675968"/>
    </source>
</evidence>
<dbReference type="Pfam" id="PF07282">
    <property type="entry name" value="Cas12f1-like_TNB"/>
    <property type="match status" value="1"/>
</dbReference>
<dbReference type="InterPro" id="IPR010095">
    <property type="entry name" value="Cas12f1-like_TNB"/>
</dbReference>
<dbReference type="NCBIfam" id="NF040570">
    <property type="entry name" value="guided_TnpB"/>
    <property type="match status" value="1"/>
</dbReference>
<dbReference type="GO" id="GO:0006310">
    <property type="term" value="P:DNA recombination"/>
    <property type="evidence" value="ECO:0007669"/>
    <property type="project" value="UniProtKB-KW"/>
</dbReference>
<protein>
    <submittedName>
        <fullName evidence="7">Transposase</fullName>
    </submittedName>
</protein>
<organism evidence="7 8">
    <name type="scientific">Candidatus Iainarchaeum sp</name>
    <dbReference type="NCBI Taxonomy" id="3101447"/>
    <lineage>
        <taxon>Archaea</taxon>
        <taxon>Candidatus Iainarchaeota</taxon>
        <taxon>Candidatus Iainarchaeia</taxon>
        <taxon>Candidatus Iainarchaeales</taxon>
        <taxon>Candidatus Iainarchaeaceae</taxon>
        <taxon>Candidatus Iainarchaeum</taxon>
    </lineage>
</organism>
<dbReference type="EMBL" id="JAGVWC010000012">
    <property type="protein sequence ID" value="MBS3062164.1"/>
    <property type="molecule type" value="Genomic_DNA"/>
</dbReference>
<dbReference type="Pfam" id="PF01385">
    <property type="entry name" value="OrfB_IS605"/>
    <property type="match status" value="1"/>
</dbReference>
<name>A0A8T4L6H5_9ARCH</name>
<dbReference type="GO" id="GO:0003677">
    <property type="term" value="F:DNA binding"/>
    <property type="evidence" value="ECO:0007669"/>
    <property type="project" value="UniProtKB-KW"/>
</dbReference>
<evidence type="ECO:0000256" key="3">
    <source>
        <dbReference type="ARBA" id="ARBA00023125"/>
    </source>
</evidence>
<evidence type="ECO:0000259" key="5">
    <source>
        <dbReference type="Pfam" id="PF01385"/>
    </source>
</evidence>
<proteinExistence type="inferred from homology"/>
<gene>
    <name evidence="7" type="ORF">J4215_06285</name>
</gene>
<dbReference type="AlphaFoldDB" id="A0A8T4L6H5"/>
<feature type="domain" description="Probable transposase IS891/IS1136/IS1341" evidence="5">
    <location>
        <begin position="157"/>
        <end position="255"/>
    </location>
</feature>
<dbReference type="GO" id="GO:0032196">
    <property type="term" value="P:transposition"/>
    <property type="evidence" value="ECO:0007669"/>
    <property type="project" value="UniProtKB-KW"/>
</dbReference>
<keyword evidence="3" id="KW-0238">DNA-binding</keyword>
<reference evidence="7" key="1">
    <citation type="submission" date="2021-03" db="EMBL/GenBank/DDBJ databases">
        <authorList>
            <person name="Jaffe A."/>
        </authorList>
    </citation>
    <scope>NUCLEOTIDE SEQUENCE</scope>
    <source>
        <strain evidence="7">RIFCSPLOWO2_01_FULL_AR10_48_17</strain>
    </source>
</reference>
<keyword evidence="2" id="KW-0815">Transposition</keyword>
<dbReference type="Proteomes" id="UP000675968">
    <property type="component" value="Unassembled WGS sequence"/>
</dbReference>
<evidence type="ECO:0000256" key="4">
    <source>
        <dbReference type="ARBA" id="ARBA00023172"/>
    </source>
</evidence>
<dbReference type="InterPro" id="IPR001959">
    <property type="entry name" value="Transposase"/>
</dbReference>
<evidence type="ECO:0000256" key="2">
    <source>
        <dbReference type="ARBA" id="ARBA00022578"/>
    </source>
</evidence>
<keyword evidence="4" id="KW-0233">DNA recombination</keyword>